<sequence length="472" mass="54247">MASPSPGTSQHLVNKCAKCKTSENPLVPSLIPDQDELCSLCLLQTQIQNLHLRNELETIQQEGDIVSGMLEGEAPDRETQELVKVRQKAHGAIELMMGLHVPKQTSSGKEEVGKFEPTFGDVQVMEALAPDVCLRLRKGSLRQFHSILHPVNNMVDGKMEFKGTLFEVFDSKQTNMNEYNDQNKRARKLVEEMTRCNSKKIFLLDGHGRMLLSIIHAMIEQGLDPDSYEFVVVDNVKECHCFHEHLFPQSVTCECKDILEIGLGKTDMLYMNFCSIPSRVENILFNKEEVLKWVWERMKTMKCGIMISAVIRDTRTEVDQRDRIFTAIGPSKGIHINDYHLRAAGFEAFLIDETLFGGEEVSARKHFKTWLIRPENCVVRNDPNILRTTFGKNEINWDYRLELVPGVCVRWDQNPDQKYRITERTALRVRLVEHPGNGPSKGRQRDIRHVNVWTDPYELKLKPVLTRFPFNS</sequence>
<feature type="coiled-coil region" evidence="1">
    <location>
        <begin position="169"/>
        <end position="196"/>
    </location>
</feature>
<evidence type="ECO:0000256" key="1">
    <source>
        <dbReference type="SAM" id="Coils"/>
    </source>
</evidence>
<dbReference type="AlphaFoldDB" id="A0A913ZHH1"/>
<keyword evidence="1" id="KW-0175">Coiled coil</keyword>
<dbReference type="Proteomes" id="UP000887568">
    <property type="component" value="Unplaced"/>
</dbReference>
<organism evidence="2 3">
    <name type="scientific">Patiria miniata</name>
    <name type="common">Bat star</name>
    <name type="synonym">Asterina miniata</name>
    <dbReference type="NCBI Taxonomy" id="46514"/>
    <lineage>
        <taxon>Eukaryota</taxon>
        <taxon>Metazoa</taxon>
        <taxon>Echinodermata</taxon>
        <taxon>Eleutherozoa</taxon>
        <taxon>Asterozoa</taxon>
        <taxon>Asteroidea</taxon>
        <taxon>Valvatacea</taxon>
        <taxon>Valvatida</taxon>
        <taxon>Asterinidae</taxon>
        <taxon>Patiria</taxon>
    </lineage>
</organism>
<name>A0A913ZHH1_PATMI</name>
<protein>
    <submittedName>
        <fullName evidence="2">Uncharacterized protein</fullName>
    </submittedName>
</protein>
<proteinExistence type="predicted"/>
<reference evidence="2" key="1">
    <citation type="submission" date="2022-11" db="UniProtKB">
        <authorList>
            <consortium name="EnsemblMetazoa"/>
        </authorList>
    </citation>
    <scope>IDENTIFICATION</scope>
</reference>
<evidence type="ECO:0000313" key="3">
    <source>
        <dbReference type="Proteomes" id="UP000887568"/>
    </source>
</evidence>
<dbReference type="GeneID" id="119723994"/>
<keyword evidence="3" id="KW-1185">Reference proteome</keyword>
<dbReference type="RefSeq" id="XP_038050844.1">
    <property type="nucleotide sequence ID" value="XM_038194916.1"/>
</dbReference>
<accession>A0A913ZHH1</accession>
<dbReference type="EnsemblMetazoa" id="XM_038194916.1">
    <property type="protein sequence ID" value="XP_038050844.1"/>
    <property type="gene ID" value="LOC119723994"/>
</dbReference>
<evidence type="ECO:0000313" key="2">
    <source>
        <dbReference type="EnsemblMetazoa" id="XP_038050844.1"/>
    </source>
</evidence>